<dbReference type="Proteomes" id="UP001328107">
    <property type="component" value="Unassembled WGS sequence"/>
</dbReference>
<evidence type="ECO:0000313" key="1">
    <source>
        <dbReference type="EMBL" id="GMR41401.1"/>
    </source>
</evidence>
<keyword evidence="2" id="KW-1185">Reference proteome</keyword>
<sequence length="74" mass="8326">DDYGDDHLEIASLVRQRERGTVGYANRQFQRVVTQSVDCHDLVFVLSLHITIEVAITLSEGGLVHRIDGHGHFI</sequence>
<feature type="non-terminal residue" evidence="1">
    <location>
        <position position="1"/>
    </location>
</feature>
<accession>A0AAN4ZIF3</accession>
<dbReference type="EMBL" id="BTRK01000003">
    <property type="protein sequence ID" value="GMR41401.1"/>
    <property type="molecule type" value="Genomic_DNA"/>
</dbReference>
<evidence type="ECO:0000313" key="2">
    <source>
        <dbReference type="Proteomes" id="UP001328107"/>
    </source>
</evidence>
<reference evidence="2" key="1">
    <citation type="submission" date="2022-10" db="EMBL/GenBank/DDBJ databases">
        <title>Genome assembly of Pristionchus species.</title>
        <authorList>
            <person name="Yoshida K."/>
            <person name="Sommer R.J."/>
        </authorList>
    </citation>
    <scope>NUCLEOTIDE SEQUENCE [LARGE SCALE GENOMIC DNA]</scope>
    <source>
        <strain evidence="2">RS5460</strain>
    </source>
</reference>
<dbReference type="AlphaFoldDB" id="A0AAN4ZIF3"/>
<organism evidence="1 2">
    <name type="scientific">Pristionchus mayeri</name>
    <dbReference type="NCBI Taxonomy" id="1317129"/>
    <lineage>
        <taxon>Eukaryota</taxon>
        <taxon>Metazoa</taxon>
        <taxon>Ecdysozoa</taxon>
        <taxon>Nematoda</taxon>
        <taxon>Chromadorea</taxon>
        <taxon>Rhabditida</taxon>
        <taxon>Rhabditina</taxon>
        <taxon>Diplogasteromorpha</taxon>
        <taxon>Diplogasteroidea</taxon>
        <taxon>Neodiplogasteridae</taxon>
        <taxon>Pristionchus</taxon>
    </lineage>
</organism>
<comment type="caution">
    <text evidence="1">The sequence shown here is derived from an EMBL/GenBank/DDBJ whole genome shotgun (WGS) entry which is preliminary data.</text>
</comment>
<feature type="non-terminal residue" evidence="1">
    <location>
        <position position="74"/>
    </location>
</feature>
<proteinExistence type="predicted"/>
<gene>
    <name evidence="1" type="ORF">PMAYCL1PPCAC_11596</name>
</gene>
<protein>
    <submittedName>
        <fullName evidence="1">Uncharacterized protein</fullName>
    </submittedName>
</protein>
<name>A0AAN4ZIF3_9BILA</name>